<dbReference type="Proteomes" id="UP000683417">
    <property type="component" value="Unassembled WGS sequence"/>
</dbReference>
<gene>
    <name evidence="1" type="ORF">BGTH12_LOCUS7906</name>
</gene>
<evidence type="ECO:0000313" key="2">
    <source>
        <dbReference type="Proteomes" id="UP000683417"/>
    </source>
</evidence>
<accession>A0A9W4D9D8</accession>
<organism evidence="1 2">
    <name type="scientific">Blumeria graminis f. sp. triticale</name>
    <dbReference type="NCBI Taxonomy" id="1689686"/>
    <lineage>
        <taxon>Eukaryota</taxon>
        <taxon>Fungi</taxon>
        <taxon>Dikarya</taxon>
        <taxon>Ascomycota</taxon>
        <taxon>Pezizomycotina</taxon>
        <taxon>Leotiomycetes</taxon>
        <taxon>Erysiphales</taxon>
        <taxon>Erysiphaceae</taxon>
        <taxon>Blumeria</taxon>
    </lineage>
</organism>
<dbReference type="AlphaFoldDB" id="A0A9W4D9D8"/>
<evidence type="ECO:0000313" key="1">
    <source>
        <dbReference type="EMBL" id="CAD6506548.1"/>
    </source>
</evidence>
<protein>
    <submittedName>
        <fullName evidence="1">BgTH12-07775</fullName>
    </submittedName>
</protein>
<sequence length="244" mass="28420">MKNFLSGRKLLKGEGSLASRKKSAGEITKIPVMLMKNFSEMKELLGFVKGIEDPTNQTVLVWYQGNLHLLHRRPSKFPRQNLWNPLTLIGHELENAPLLAKFVNKSFPQIDEFTRKMKQYRTSFVRDDLNIELGANTIKTWYDETYYRLPRHFVRIPEYVQSPDFISRFNNYIQENPDTSLSVKDFPNCPPRYYQYTNINELTNNAFGEIIKLPSQLNNRSPTAKFTEIPNFGQLCVPSDLAKH</sequence>
<reference evidence="1" key="1">
    <citation type="submission" date="2020-10" db="EMBL/GenBank/DDBJ databases">
        <authorList>
            <person name="Muller C M."/>
        </authorList>
    </citation>
    <scope>NUCLEOTIDE SEQUENCE</scope>
    <source>
        <strain evidence="1">THUN-12</strain>
    </source>
</reference>
<name>A0A9W4D9D8_BLUGR</name>
<proteinExistence type="predicted"/>
<comment type="caution">
    <text evidence="1">The sequence shown here is derived from an EMBL/GenBank/DDBJ whole genome shotgun (WGS) entry which is preliminary data.</text>
</comment>
<dbReference type="EMBL" id="CAJHIT010000011">
    <property type="protein sequence ID" value="CAD6506548.1"/>
    <property type="molecule type" value="Genomic_DNA"/>
</dbReference>